<dbReference type="EMBL" id="JBHTCA010000036">
    <property type="protein sequence ID" value="MFC7411543.1"/>
    <property type="molecule type" value="Genomic_DNA"/>
</dbReference>
<dbReference type="Proteomes" id="UP001596501">
    <property type="component" value="Unassembled WGS sequence"/>
</dbReference>
<proteinExistence type="predicted"/>
<keyword evidence="2" id="KW-1185">Reference proteome</keyword>
<gene>
    <name evidence="1" type="ORF">ACFQPB_22030</name>
</gene>
<comment type="caution">
    <text evidence="1">The sequence shown here is derived from an EMBL/GenBank/DDBJ whole genome shotgun (WGS) entry which is preliminary data.</text>
</comment>
<protein>
    <submittedName>
        <fullName evidence="1">Uncharacterized protein</fullName>
    </submittedName>
</protein>
<name>A0ABW2QQW9_9BURK</name>
<reference evidence="2" key="1">
    <citation type="journal article" date="2019" name="Int. J. Syst. Evol. Microbiol.">
        <title>The Global Catalogue of Microorganisms (GCM) 10K type strain sequencing project: providing services to taxonomists for standard genome sequencing and annotation.</title>
        <authorList>
            <consortium name="The Broad Institute Genomics Platform"/>
            <consortium name="The Broad Institute Genome Sequencing Center for Infectious Disease"/>
            <person name="Wu L."/>
            <person name="Ma J."/>
        </authorList>
    </citation>
    <scope>NUCLEOTIDE SEQUENCE [LARGE SCALE GENOMIC DNA]</scope>
    <source>
        <strain evidence="2">CGMCC 1.12371</strain>
    </source>
</reference>
<evidence type="ECO:0000313" key="2">
    <source>
        <dbReference type="Proteomes" id="UP001596501"/>
    </source>
</evidence>
<accession>A0ABW2QQW9</accession>
<organism evidence="1 2">
    <name type="scientific">Hydrogenophaga atypica</name>
    <dbReference type="NCBI Taxonomy" id="249409"/>
    <lineage>
        <taxon>Bacteria</taxon>
        <taxon>Pseudomonadati</taxon>
        <taxon>Pseudomonadota</taxon>
        <taxon>Betaproteobacteria</taxon>
        <taxon>Burkholderiales</taxon>
        <taxon>Comamonadaceae</taxon>
        <taxon>Hydrogenophaga</taxon>
    </lineage>
</organism>
<sequence length="63" mass="7030">MFPVFRAHLGFAVKEASKTNIWAEGRGRLFLPSIDTSFRYAVPSALLGIEVAHPLDLPMQMDI</sequence>
<evidence type="ECO:0000313" key="1">
    <source>
        <dbReference type="EMBL" id="MFC7411543.1"/>
    </source>
</evidence>